<gene>
    <name evidence="2" type="ORF">DCM90_04170</name>
</gene>
<evidence type="ECO:0000313" key="3">
    <source>
        <dbReference type="Proteomes" id="UP000245080"/>
    </source>
</evidence>
<accession>A0A2V1N069</accession>
<dbReference type="InterPro" id="IPR056088">
    <property type="entry name" value="DUF7671"/>
</dbReference>
<dbReference type="OrthoDB" id="2142474at2"/>
<feature type="domain" description="DUF7671" evidence="1">
    <location>
        <begin position="2"/>
        <end position="98"/>
    </location>
</feature>
<dbReference type="RefSeq" id="WP_109250085.1">
    <property type="nucleotide sequence ID" value="NZ_QCXQ01000002.1"/>
</dbReference>
<organism evidence="2 3">
    <name type="scientific">Levilactobacillus bambusae</name>
    <dbReference type="NCBI Taxonomy" id="2024736"/>
    <lineage>
        <taxon>Bacteria</taxon>
        <taxon>Bacillati</taxon>
        <taxon>Bacillota</taxon>
        <taxon>Bacilli</taxon>
        <taxon>Lactobacillales</taxon>
        <taxon>Lactobacillaceae</taxon>
        <taxon>Levilactobacillus</taxon>
    </lineage>
</organism>
<dbReference type="Proteomes" id="UP000245080">
    <property type="component" value="Unassembled WGS sequence"/>
</dbReference>
<reference evidence="2 3" key="1">
    <citation type="journal article" date="2018" name="Int. J. Syst. Evol. Microbiol.">
        <title>Lactobacillus bambusae sp. nov., isolated from a traditional fermented Ma-bamboo shoots of Taiwan.</title>
        <authorList>
            <person name="Wang L.-T."/>
        </authorList>
    </citation>
    <scope>NUCLEOTIDE SEQUENCE [LARGE SCALE GENOMIC DNA]</scope>
    <source>
        <strain evidence="2 3">BS-W1</strain>
    </source>
</reference>
<sequence>MKAKYVVQQYIGVPVEPDSSGNYQIKREPGGDFKLHSWRTGRHTRGKYRGIGQVFMTENNLMVAVVAAKSVAYKDRHDFTPMQRFTSEFVAQEVLDVAIRKLLDN</sequence>
<dbReference type="Pfam" id="PF24710">
    <property type="entry name" value="DUF7671"/>
    <property type="match status" value="1"/>
</dbReference>
<proteinExistence type="predicted"/>
<protein>
    <recommendedName>
        <fullName evidence="1">DUF7671 domain-containing protein</fullName>
    </recommendedName>
</protein>
<evidence type="ECO:0000259" key="1">
    <source>
        <dbReference type="Pfam" id="PF24710"/>
    </source>
</evidence>
<comment type="caution">
    <text evidence="2">The sequence shown here is derived from an EMBL/GenBank/DDBJ whole genome shotgun (WGS) entry which is preliminary data.</text>
</comment>
<evidence type="ECO:0000313" key="2">
    <source>
        <dbReference type="EMBL" id="PWG00138.1"/>
    </source>
</evidence>
<name>A0A2V1N069_9LACO</name>
<dbReference type="EMBL" id="QCXQ01000002">
    <property type="protein sequence ID" value="PWG00138.1"/>
    <property type="molecule type" value="Genomic_DNA"/>
</dbReference>
<dbReference type="AlphaFoldDB" id="A0A2V1N069"/>
<keyword evidence="3" id="KW-1185">Reference proteome</keyword>